<evidence type="ECO:0000256" key="1">
    <source>
        <dbReference type="ARBA" id="ARBA00004304"/>
    </source>
</evidence>
<keyword evidence="23" id="KW-1185">Reference proteome</keyword>
<gene>
    <name evidence="22" type="ORF">BDV98DRAFT_562348</name>
</gene>
<evidence type="ECO:0000256" key="15">
    <source>
        <dbReference type="ARBA" id="ARBA00023136"/>
    </source>
</evidence>
<evidence type="ECO:0000313" key="22">
    <source>
        <dbReference type="EMBL" id="TFL04507.1"/>
    </source>
</evidence>
<organism evidence="22 23">
    <name type="scientific">Pterulicium gracile</name>
    <dbReference type="NCBI Taxonomy" id="1884261"/>
    <lineage>
        <taxon>Eukaryota</taxon>
        <taxon>Fungi</taxon>
        <taxon>Dikarya</taxon>
        <taxon>Basidiomycota</taxon>
        <taxon>Agaricomycotina</taxon>
        <taxon>Agaricomycetes</taxon>
        <taxon>Agaricomycetidae</taxon>
        <taxon>Agaricales</taxon>
        <taxon>Pleurotineae</taxon>
        <taxon>Pterulaceae</taxon>
        <taxon>Pterulicium</taxon>
    </lineage>
</organism>
<feature type="non-terminal residue" evidence="22">
    <location>
        <position position="1"/>
    </location>
</feature>
<dbReference type="OrthoDB" id="29460at2759"/>
<keyword evidence="11 19" id="KW-1133">Transmembrane helix</keyword>
<feature type="chain" id="PRO_5023007483" description="Autophagy-related protein 27" evidence="20">
    <location>
        <begin position="37"/>
        <end position="310"/>
    </location>
</feature>
<feature type="domain" description="MRH" evidence="21">
    <location>
        <begin position="41"/>
        <end position="202"/>
    </location>
</feature>
<feature type="region of interest" description="Disordered" evidence="18">
    <location>
        <begin position="129"/>
        <end position="159"/>
    </location>
</feature>
<keyword evidence="14" id="KW-0496">Mitochondrion</keyword>
<evidence type="ECO:0000256" key="12">
    <source>
        <dbReference type="ARBA" id="ARBA00023006"/>
    </source>
</evidence>
<dbReference type="GO" id="GO:0000139">
    <property type="term" value="C:Golgi membrane"/>
    <property type="evidence" value="ECO:0007669"/>
    <property type="project" value="UniProtKB-SubCell"/>
</dbReference>
<feature type="region of interest" description="Disordered" evidence="18">
    <location>
        <begin position="200"/>
        <end position="226"/>
    </location>
</feature>
<evidence type="ECO:0000313" key="23">
    <source>
        <dbReference type="Proteomes" id="UP000305067"/>
    </source>
</evidence>
<evidence type="ECO:0000256" key="17">
    <source>
        <dbReference type="ARBA" id="ARBA00023329"/>
    </source>
</evidence>
<dbReference type="GO" id="GO:0006914">
    <property type="term" value="P:autophagy"/>
    <property type="evidence" value="ECO:0007669"/>
    <property type="project" value="UniProtKB-KW"/>
</dbReference>
<evidence type="ECO:0000259" key="21">
    <source>
        <dbReference type="PROSITE" id="PS51914"/>
    </source>
</evidence>
<dbReference type="GO" id="GO:0015031">
    <property type="term" value="P:protein transport"/>
    <property type="evidence" value="ECO:0007669"/>
    <property type="project" value="UniProtKB-KW"/>
</dbReference>
<evidence type="ECO:0000256" key="4">
    <source>
        <dbReference type="ARBA" id="ARBA00004614"/>
    </source>
</evidence>
<dbReference type="STRING" id="1884261.A0A5C3QSJ5"/>
<evidence type="ECO:0000256" key="19">
    <source>
        <dbReference type="SAM" id="Phobius"/>
    </source>
</evidence>
<dbReference type="InterPro" id="IPR044865">
    <property type="entry name" value="MRH_dom"/>
</dbReference>
<dbReference type="GO" id="GO:0030659">
    <property type="term" value="C:cytoplasmic vesicle membrane"/>
    <property type="evidence" value="ECO:0007669"/>
    <property type="project" value="UniProtKB-SubCell"/>
</dbReference>
<name>A0A5C3QSJ5_9AGAR</name>
<keyword evidence="13" id="KW-0333">Golgi apparatus</keyword>
<evidence type="ECO:0000256" key="8">
    <source>
        <dbReference type="ARBA" id="ARBA00022692"/>
    </source>
</evidence>
<keyword evidence="7" id="KW-0813">Transport</keyword>
<dbReference type="PROSITE" id="PS51914">
    <property type="entry name" value="MRH"/>
    <property type="match status" value="1"/>
</dbReference>
<reference evidence="22 23" key="1">
    <citation type="journal article" date="2019" name="Nat. Ecol. Evol.">
        <title>Megaphylogeny resolves global patterns of mushroom evolution.</title>
        <authorList>
            <person name="Varga T."/>
            <person name="Krizsan K."/>
            <person name="Foldi C."/>
            <person name="Dima B."/>
            <person name="Sanchez-Garcia M."/>
            <person name="Sanchez-Ramirez S."/>
            <person name="Szollosi G.J."/>
            <person name="Szarkandi J.G."/>
            <person name="Papp V."/>
            <person name="Albert L."/>
            <person name="Andreopoulos W."/>
            <person name="Angelini C."/>
            <person name="Antonin V."/>
            <person name="Barry K.W."/>
            <person name="Bougher N.L."/>
            <person name="Buchanan P."/>
            <person name="Buyck B."/>
            <person name="Bense V."/>
            <person name="Catcheside P."/>
            <person name="Chovatia M."/>
            <person name="Cooper J."/>
            <person name="Damon W."/>
            <person name="Desjardin D."/>
            <person name="Finy P."/>
            <person name="Geml J."/>
            <person name="Haridas S."/>
            <person name="Hughes K."/>
            <person name="Justo A."/>
            <person name="Karasinski D."/>
            <person name="Kautmanova I."/>
            <person name="Kiss B."/>
            <person name="Kocsube S."/>
            <person name="Kotiranta H."/>
            <person name="LaButti K.M."/>
            <person name="Lechner B.E."/>
            <person name="Liimatainen K."/>
            <person name="Lipzen A."/>
            <person name="Lukacs Z."/>
            <person name="Mihaltcheva S."/>
            <person name="Morgado L.N."/>
            <person name="Niskanen T."/>
            <person name="Noordeloos M.E."/>
            <person name="Ohm R.A."/>
            <person name="Ortiz-Santana B."/>
            <person name="Ovrebo C."/>
            <person name="Racz N."/>
            <person name="Riley R."/>
            <person name="Savchenko A."/>
            <person name="Shiryaev A."/>
            <person name="Soop K."/>
            <person name="Spirin V."/>
            <person name="Szebenyi C."/>
            <person name="Tomsovsky M."/>
            <person name="Tulloss R.E."/>
            <person name="Uehling J."/>
            <person name="Grigoriev I.V."/>
            <person name="Vagvolgyi C."/>
            <person name="Papp T."/>
            <person name="Martin F.M."/>
            <person name="Miettinen O."/>
            <person name="Hibbett D.S."/>
            <person name="Nagy L.G."/>
        </authorList>
    </citation>
    <scope>NUCLEOTIDE SEQUENCE [LARGE SCALE GENOMIC DNA]</scope>
    <source>
        <strain evidence="22 23">CBS 309.79</strain>
    </source>
</reference>
<evidence type="ECO:0000256" key="14">
    <source>
        <dbReference type="ARBA" id="ARBA00023128"/>
    </source>
</evidence>
<dbReference type="PANTHER" id="PTHR15071">
    <property type="entry name" value="MANNOSE-6-PHOSPHATE RECEPTOR FAMILY MEMBER"/>
    <property type="match status" value="1"/>
</dbReference>
<dbReference type="PANTHER" id="PTHR15071:SF13">
    <property type="entry name" value="AUTOPHAGY-RELATED PROTEIN 27"/>
    <property type="match status" value="1"/>
</dbReference>
<dbReference type="Pfam" id="PF09451">
    <property type="entry name" value="ATG27"/>
    <property type="match status" value="1"/>
</dbReference>
<dbReference type="Gene3D" id="2.70.130.10">
    <property type="entry name" value="Mannose-6-phosphate receptor binding domain"/>
    <property type="match status" value="1"/>
</dbReference>
<dbReference type="GO" id="GO:0034045">
    <property type="term" value="C:phagophore assembly site membrane"/>
    <property type="evidence" value="ECO:0007669"/>
    <property type="project" value="UniProtKB-SubCell"/>
</dbReference>
<keyword evidence="15 19" id="KW-0472">Membrane</keyword>
<dbReference type="InterPro" id="IPR009011">
    <property type="entry name" value="Man6P_isomerase_rcpt-bd_dom_sf"/>
</dbReference>
<dbReference type="Proteomes" id="UP000305067">
    <property type="component" value="Unassembled WGS sequence"/>
</dbReference>
<dbReference type="SUPFAM" id="SSF50911">
    <property type="entry name" value="Mannose 6-phosphate receptor domain"/>
    <property type="match status" value="1"/>
</dbReference>
<dbReference type="AlphaFoldDB" id="A0A5C3QSJ5"/>
<comment type="subcellular location">
    <subcellularLocation>
        <location evidence="2">Cytoplasmic vesicle membrane</location>
        <topology evidence="2">Single-pass type I membrane protein</topology>
    </subcellularLocation>
    <subcellularLocation>
        <location evidence="4">Golgi apparatus membrane</location>
        <topology evidence="4">Single-pass type I membrane protein</topology>
    </subcellularLocation>
    <subcellularLocation>
        <location evidence="1">Mitochondrion membrane</location>
        <topology evidence="1">Single-pass membrane protein</topology>
    </subcellularLocation>
    <subcellularLocation>
        <location evidence="3">Preautophagosomal structure membrane</location>
        <topology evidence="3">Single-pass type I membrane protein</topology>
    </subcellularLocation>
</comment>
<evidence type="ECO:0000256" key="10">
    <source>
        <dbReference type="ARBA" id="ARBA00022927"/>
    </source>
</evidence>
<dbReference type="EMBL" id="ML178818">
    <property type="protein sequence ID" value="TFL04507.1"/>
    <property type="molecule type" value="Genomic_DNA"/>
</dbReference>
<accession>A0A5C3QSJ5</accession>
<evidence type="ECO:0000256" key="6">
    <source>
        <dbReference type="ARBA" id="ARBA00013776"/>
    </source>
</evidence>
<evidence type="ECO:0000256" key="5">
    <source>
        <dbReference type="ARBA" id="ARBA00005363"/>
    </source>
</evidence>
<evidence type="ECO:0000256" key="13">
    <source>
        <dbReference type="ARBA" id="ARBA00023034"/>
    </source>
</evidence>
<sequence>MLLQCFLQSSRVHLPVSTMILRLATLLTLLAAYVSADDNPFDCKPTVDKLSYDLTKLNQEFTVSWTVKASQSTNNETLRFNLCDDLKKQDKVLDDCPSGTRACLTTTNKKEKEDDRVLYVVPLATSDSLKPELSASSSPKGLNVTLHGPKYPSRTDPNVETPQSLVVLLECAPKDEEKPPSYVSHDGATVTLGWKHPAGCGFEGDKPPPKDDDKTDDDKKDNNNKDAATSVGSGIGFFFLVVLLAFAAYFGVGAYYNYTTYGARGLDLIPHRDFWQEVPFMLRDIASHLCTSFTGSRRPSSSSRGGYISV</sequence>
<proteinExistence type="inferred from homology"/>
<evidence type="ECO:0000256" key="2">
    <source>
        <dbReference type="ARBA" id="ARBA00004358"/>
    </source>
</evidence>
<keyword evidence="12" id="KW-0072">Autophagy</keyword>
<keyword evidence="16" id="KW-1015">Disulfide bond</keyword>
<evidence type="ECO:0000256" key="18">
    <source>
        <dbReference type="SAM" id="MobiDB-lite"/>
    </source>
</evidence>
<evidence type="ECO:0000256" key="3">
    <source>
        <dbReference type="ARBA" id="ARBA00004472"/>
    </source>
</evidence>
<feature type="transmembrane region" description="Helical" evidence="19">
    <location>
        <begin position="235"/>
        <end position="256"/>
    </location>
</feature>
<feature type="compositionally biased region" description="Basic and acidic residues" evidence="18">
    <location>
        <begin position="203"/>
        <end position="224"/>
    </location>
</feature>
<evidence type="ECO:0000256" key="7">
    <source>
        <dbReference type="ARBA" id="ARBA00022448"/>
    </source>
</evidence>
<dbReference type="InterPro" id="IPR018939">
    <property type="entry name" value="Autophagy-rel_prot_27"/>
</dbReference>
<evidence type="ECO:0000256" key="11">
    <source>
        <dbReference type="ARBA" id="ARBA00022989"/>
    </source>
</evidence>
<dbReference type="GO" id="GO:0031966">
    <property type="term" value="C:mitochondrial membrane"/>
    <property type="evidence" value="ECO:0007669"/>
    <property type="project" value="UniProtKB-SubCell"/>
</dbReference>
<keyword evidence="10" id="KW-0653">Protein transport</keyword>
<evidence type="ECO:0000256" key="16">
    <source>
        <dbReference type="ARBA" id="ARBA00023157"/>
    </source>
</evidence>
<keyword evidence="8 19" id="KW-0812">Transmembrane</keyword>
<comment type="similarity">
    <text evidence="5">Belongs to the ATG27 family.</text>
</comment>
<keyword evidence="17" id="KW-0968">Cytoplasmic vesicle</keyword>
<evidence type="ECO:0000256" key="9">
    <source>
        <dbReference type="ARBA" id="ARBA00022729"/>
    </source>
</evidence>
<protein>
    <recommendedName>
        <fullName evidence="6">Autophagy-related protein 27</fullName>
    </recommendedName>
</protein>
<keyword evidence="9 20" id="KW-0732">Signal</keyword>
<feature type="signal peptide" evidence="20">
    <location>
        <begin position="1"/>
        <end position="36"/>
    </location>
</feature>
<evidence type="ECO:0000256" key="20">
    <source>
        <dbReference type="SAM" id="SignalP"/>
    </source>
</evidence>